<feature type="signal peptide" evidence="2">
    <location>
        <begin position="1"/>
        <end position="17"/>
    </location>
</feature>
<feature type="compositionally biased region" description="Basic and acidic residues" evidence="1">
    <location>
        <begin position="193"/>
        <end position="204"/>
    </location>
</feature>
<evidence type="ECO:0000313" key="4">
    <source>
        <dbReference type="Proteomes" id="UP001177023"/>
    </source>
</evidence>
<name>A0AA36D456_9BILA</name>
<evidence type="ECO:0000256" key="2">
    <source>
        <dbReference type="SAM" id="SignalP"/>
    </source>
</evidence>
<feature type="region of interest" description="Disordered" evidence="1">
    <location>
        <begin position="67"/>
        <end position="204"/>
    </location>
</feature>
<reference evidence="3" key="1">
    <citation type="submission" date="2023-06" db="EMBL/GenBank/DDBJ databases">
        <authorList>
            <person name="Delattre M."/>
        </authorList>
    </citation>
    <scope>NUCLEOTIDE SEQUENCE</scope>
    <source>
        <strain evidence="3">AF72</strain>
    </source>
</reference>
<evidence type="ECO:0000256" key="1">
    <source>
        <dbReference type="SAM" id="MobiDB-lite"/>
    </source>
</evidence>
<dbReference type="EMBL" id="CATQJA010002662">
    <property type="protein sequence ID" value="CAJ0580762.1"/>
    <property type="molecule type" value="Genomic_DNA"/>
</dbReference>
<comment type="caution">
    <text evidence="3">The sequence shown here is derived from an EMBL/GenBank/DDBJ whole genome shotgun (WGS) entry which is preliminary data.</text>
</comment>
<feature type="compositionally biased region" description="Polar residues" evidence="1">
    <location>
        <begin position="106"/>
        <end position="120"/>
    </location>
</feature>
<accession>A0AA36D456</accession>
<proteinExistence type="predicted"/>
<gene>
    <name evidence="3" type="ORF">MSPICULIGERA_LOCUS18946</name>
</gene>
<sequence length="271" mass="28183">MKYLILASALAAVPVLSFLEPMPAVGSHEEVEEDAVAAVEAAAEVAVEEAAAEEDILPLVQVVEGGYEEQGGETEEASPATYQGGAAEEAPEGDSEVSLPGPAPSAQGSSYHGGQESESQPAAGGSYQAREEETPAGGESTVEEASAPAETVEEKSSAPEPPAAGSYNGDFGGEVSGGDAPAAESFRHRRSDKKSEHGTDCNSERLEKLIRESSTGTAEDAVQRLKTLLSASIPGEFYVACGTEDIKPLVKETREHCVVKNPTFTCYVVKH</sequence>
<dbReference type="AlphaFoldDB" id="A0AA36D456"/>
<feature type="chain" id="PRO_5041439064" description="Ground-like domain-containing protein" evidence="2">
    <location>
        <begin position="18"/>
        <end position="271"/>
    </location>
</feature>
<keyword evidence="2" id="KW-0732">Signal</keyword>
<feature type="compositionally biased region" description="Acidic residues" evidence="1">
    <location>
        <begin position="67"/>
        <end position="76"/>
    </location>
</feature>
<protein>
    <recommendedName>
        <fullName evidence="5">Ground-like domain-containing protein</fullName>
    </recommendedName>
</protein>
<evidence type="ECO:0000313" key="3">
    <source>
        <dbReference type="EMBL" id="CAJ0580762.1"/>
    </source>
</evidence>
<dbReference type="Proteomes" id="UP001177023">
    <property type="component" value="Unassembled WGS sequence"/>
</dbReference>
<feature type="non-terminal residue" evidence="3">
    <location>
        <position position="271"/>
    </location>
</feature>
<keyword evidence="4" id="KW-1185">Reference proteome</keyword>
<organism evidence="3 4">
    <name type="scientific">Mesorhabditis spiculigera</name>
    <dbReference type="NCBI Taxonomy" id="96644"/>
    <lineage>
        <taxon>Eukaryota</taxon>
        <taxon>Metazoa</taxon>
        <taxon>Ecdysozoa</taxon>
        <taxon>Nematoda</taxon>
        <taxon>Chromadorea</taxon>
        <taxon>Rhabditida</taxon>
        <taxon>Rhabditina</taxon>
        <taxon>Rhabditomorpha</taxon>
        <taxon>Rhabditoidea</taxon>
        <taxon>Rhabditidae</taxon>
        <taxon>Mesorhabditinae</taxon>
        <taxon>Mesorhabditis</taxon>
    </lineage>
</organism>
<evidence type="ECO:0008006" key="5">
    <source>
        <dbReference type="Google" id="ProtNLM"/>
    </source>
</evidence>